<feature type="compositionally biased region" description="Basic residues" evidence="1">
    <location>
        <begin position="60"/>
        <end position="92"/>
    </location>
</feature>
<gene>
    <name evidence="2" type="ORF">AMSG_04817</name>
</gene>
<name>A0A0L0DAP3_THETB</name>
<dbReference type="EMBL" id="GL349451">
    <property type="protein sequence ID" value="KNC48368.1"/>
    <property type="molecule type" value="Genomic_DNA"/>
</dbReference>
<dbReference type="Proteomes" id="UP000054408">
    <property type="component" value="Unassembled WGS sequence"/>
</dbReference>
<dbReference type="AlphaFoldDB" id="A0A0L0DAP3"/>
<feature type="compositionally biased region" description="Acidic residues" evidence="1">
    <location>
        <begin position="413"/>
        <end position="438"/>
    </location>
</feature>
<feature type="compositionally biased region" description="Basic and acidic residues" evidence="1">
    <location>
        <begin position="15"/>
        <end position="25"/>
    </location>
</feature>
<sequence length="516" mass="55371">MAKNGSHSRSSRLRSSRDVSTDHAAMRLGAPSSSLRSESAAHRVALLSGYSPPTSARSTGRARKISSSSTRHHHAGSPSKHHAGSPSKHSHHVGSPGKASRSSSSSKKLAWFCLFCDGEFVSSPSYVKIRTGCGSGSGLGSGSDSLSQDESSGWRVVSSRRSSSSSRAPLVEPPRAVTESEASGLPPGDTLCALNSAGINSSRHTPAASAAHPLVRQLRIQVRMKASGKGSRKRRKRALIPPPFSSGVIASNSLQLRPDGSFTAVKVGEGEDASRRTRTTMIAYYGYFRVDTSSERIALYTPFSHFYREGSAAMPVRSMVHHYTRVHDKLVLEAAYTEGSGGILLARVVNYLASLGDYAGSFFILPPVRPTDNEAGTALIAALSRAADTAAGISDWDAAPSELETSTSRRDSDSDDEYEYEYNEYEYDDNDDDDEYEYDGYASGGSSGRYVNDYAVFEVRNGASGPSRRRRQRRRRRGSLSSSDGVGSGSSSGSAASEYKIEYVEYTAVETTESTS</sequence>
<evidence type="ECO:0000313" key="3">
    <source>
        <dbReference type="Proteomes" id="UP000054408"/>
    </source>
</evidence>
<feature type="compositionally biased region" description="Low complexity" evidence="1">
    <location>
        <begin position="142"/>
        <end position="167"/>
    </location>
</feature>
<feature type="region of interest" description="Disordered" evidence="1">
    <location>
        <begin position="137"/>
        <end position="184"/>
    </location>
</feature>
<organism evidence="2 3">
    <name type="scientific">Thecamonas trahens ATCC 50062</name>
    <dbReference type="NCBI Taxonomy" id="461836"/>
    <lineage>
        <taxon>Eukaryota</taxon>
        <taxon>Apusozoa</taxon>
        <taxon>Apusomonadida</taxon>
        <taxon>Apusomonadidae</taxon>
        <taxon>Thecamonas</taxon>
    </lineage>
</organism>
<dbReference type="RefSeq" id="XP_013758488.1">
    <property type="nucleotide sequence ID" value="XM_013903034.1"/>
</dbReference>
<feature type="region of interest" description="Disordered" evidence="1">
    <location>
        <begin position="396"/>
        <end position="444"/>
    </location>
</feature>
<evidence type="ECO:0000313" key="2">
    <source>
        <dbReference type="EMBL" id="KNC48368.1"/>
    </source>
</evidence>
<feature type="region of interest" description="Disordered" evidence="1">
    <location>
        <begin position="1"/>
        <end position="103"/>
    </location>
</feature>
<feature type="compositionally biased region" description="Basic residues" evidence="1">
    <location>
        <begin position="467"/>
        <end position="478"/>
    </location>
</feature>
<feature type="region of interest" description="Disordered" evidence="1">
    <location>
        <begin position="461"/>
        <end position="499"/>
    </location>
</feature>
<accession>A0A0L0DAP3</accession>
<reference evidence="2 3" key="1">
    <citation type="submission" date="2010-05" db="EMBL/GenBank/DDBJ databases">
        <title>The Genome Sequence of Thecamonas trahens ATCC 50062.</title>
        <authorList>
            <consortium name="The Broad Institute Genome Sequencing Platform"/>
            <person name="Russ C."/>
            <person name="Cuomo C."/>
            <person name="Shea T."/>
            <person name="Young S.K."/>
            <person name="Zeng Q."/>
            <person name="Koehrsen M."/>
            <person name="Haas B."/>
            <person name="Borodovsky M."/>
            <person name="Guigo R."/>
            <person name="Alvarado L."/>
            <person name="Berlin A."/>
            <person name="Bochicchio J."/>
            <person name="Borenstein D."/>
            <person name="Chapman S."/>
            <person name="Chen Z."/>
            <person name="Freedman E."/>
            <person name="Gellesch M."/>
            <person name="Goldberg J."/>
            <person name="Griggs A."/>
            <person name="Gujja S."/>
            <person name="Heilman E."/>
            <person name="Heiman D."/>
            <person name="Hepburn T."/>
            <person name="Howarth C."/>
            <person name="Jen D."/>
            <person name="Larson L."/>
            <person name="Mehta T."/>
            <person name="Park D."/>
            <person name="Pearson M."/>
            <person name="Roberts A."/>
            <person name="Saif S."/>
            <person name="Shenoy N."/>
            <person name="Sisk P."/>
            <person name="Stolte C."/>
            <person name="Sykes S."/>
            <person name="Thomson T."/>
            <person name="Walk T."/>
            <person name="White J."/>
            <person name="Yandava C."/>
            <person name="Burger G."/>
            <person name="Gray M.W."/>
            <person name="Holland P.W.H."/>
            <person name="King N."/>
            <person name="Lang F.B.F."/>
            <person name="Roger A.J."/>
            <person name="Ruiz-Trillo I."/>
            <person name="Lander E."/>
            <person name="Nusbaum C."/>
        </authorList>
    </citation>
    <scope>NUCLEOTIDE SEQUENCE [LARGE SCALE GENOMIC DNA]</scope>
    <source>
        <strain evidence="2 3">ATCC 50062</strain>
    </source>
</reference>
<protein>
    <submittedName>
        <fullName evidence="2">Uncharacterized protein</fullName>
    </submittedName>
</protein>
<feature type="compositionally biased region" description="Low complexity" evidence="1">
    <location>
        <begin position="479"/>
        <end position="497"/>
    </location>
</feature>
<evidence type="ECO:0000256" key="1">
    <source>
        <dbReference type="SAM" id="MobiDB-lite"/>
    </source>
</evidence>
<proteinExistence type="predicted"/>
<keyword evidence="3" id="KW-1185">Reference proteome</keyword>
<dbReference type="GeneID" id="25564339"/>